<name>A0A8J6TPA2_9BACT</name>
<sequence length="92" mass="10672">MVKKQKKIVLDEYEKEILEAYENGMLKPSKSQPDYQTIARNTMKKNRKINIRISENDLFALQRRAAREGIPYQTLIGSVLHKYVSGFLKEAG</sequence>
<evidence type="ECO:0000313" key="1">
    <source>
        <dbReference type="EMBL" id="MBC8430327.1"/>
    </source>
</evidence>
<protein>
    <recommendedName>
        <fullName evidence="3">Antitoxin</fullName>
    </recommendedName>
</protein>
<reference evidence="1 2" key="1">
    <citation type="submission" date="2020-08" db="EMBL/GenBank/DDBJ databases">
        <title>Bridging the membrane lipid divide: bacteria of the FCB group superphylum have the potential to synthesize archaeal ether lipids.</title>
        <authorList>
            <person name="Villanueva L."/>
            <person name="Von Meijenfeldt F.A.B."/>
            <person name="Westbye A.B."/>
            <person name="Yadav S."/>
            <person name="Hopmans E.C."/>
            <person name="Dutilh B.E."/>
            <person name="Sinninghe Damste J.S."/>
        </authorList>
    </citation>
    <scope>NUCLEOTIDE SEQUENCE [LARGE SCALE GENOMIC DNA]</scope>
    <source>
        <strain evidence="1">NIOZ-UU17</strain>
    </source>
</reference>
<comment type="caution">
    <text evidence="1">The sequence shown here is derived from an EMBL/GenBank/DDBJ whole genome shotgun (WGS) entry which is preliminary data.</text>
</comment>
<gene>
    <name evidence="1" type="ORF">H8D96_00240</name>
</gene>
<evidence type="ECO:0008006" key="3">
    <source>
        <dbReference type="Google" id="ProtNLM"/>
    </source>
</evidence>
<evidence type="ECO:0000313" key="2">
    <source>
        <dbReference type="Proteomes" id="UP000605201"/>
    </source>
</evidence>
<dbReference type="AlphaFoldDB" id="A0A8J6TPA2"/>
<dbReference type="Proteomes" id="UP000605201">
    <property type="component" value="Unassembled WGS sequence"/>
</dbReference>
<dbReference type="EMBL" id="JACNIG010000015">
    <property type="protein sequence ID" value="MBC8430327.1"/>
    <property type="molecule type" value="Genomic_DNA"/>
</dbReference>
<accession>A0A8J6TPA2</accession>
<proteinExistence type="predicted"/>
<organism evidence="1 2">
    <name type="scientific">Candidatus Desulfatibia vada</name>
    <dbReference type="NCBI Taxonomy" id="2841696"/>
    <lineage>
        <taxon>Bacteria</taxon>
        <taxon>Pseudomonadati</taxon>
        <taxon>Thermodesulfobacteriota</taxon>
        <taxon>Desulfobacteria</taxon>
        <taxon>Desulfobacterales</taxon>
        <taxon>Desulfobacterales incertae sedis</taxon>
        <taxon>Candidatus Desulfatibia</taxon>
    </lineage>
</organism>